<evidence type="ECO:0000256" key="13">
    <source>
        <dbReference type="RuleBase" id="RU004505"/>
    </source>
</evidence>
<keyword evidence="6 12" id="KW-0808">Transferase</keyword>
<dbReference type="GO" id="GO:0004648">
    <property type="term" value="F:O-phospho-L-serine:2-oxoglutarate aminotransferase activity"/>
    <property type="evidence" value="ECO:0007669"/>
    <property type="project" value="UniProtKB-UniRule"/>
</dbReference>
<dbReference type="InterPro" id="IPR015422">
    <property type="entry name" value="PyrdxlP-dep_Trfase_small"/>
</dbReference>
<evidence type="ECO:0000256" key="1">
    <source>
        <dbReference type="ARBA" id="ARBA00004915"/>
    </source>
</evidence>
<evidence type="ECO:0000313" key="15">
    <source>
        <dbReference type="EMBL" id="KDA52946.1"/>
    </source>
</evidence>
<dbReference type="PROSITE" id="PS00595">
    <property type="entry name" value="AA_TRANSFER_CLASS_5"/>
    <property type="match status" value="1"/>
</dbReference>
<evidence type="ECO:0000256" key="2">
    <source>
        <dbReference type="ARBA" id="ARBA00005099"/>
    </source>
</evidence>
<feature type="binding site" evidence="12">
    <location>
        <position position="102"/>
    </location>
    <ligand>
        <name>pyridoxal 5'-phosphate</name>
        <dbReference type="ChEBI" id="CHEBI:597326"/>
    </ligand>
</feature>
<sequence>MNRAHNFNPGPAALPLEVLQKVQSELLDFAGTGMSILEVSHRSKDYEAVHNAAQSLMRELLGIPENYHILFLGGGASLQFSMVPMNLLGPGVSADYVITGAWSQKAFKEAKLVGNPRVAATTEEDGKFTRIPKQEELQLDPQARYVHITSNNTIFGTQWHTFPNTGNVPIVADMSSDFLWRPFDIKPFGLIYGGAQKNLGPAGVTVVIIRDDLLALCREDIPIILRFKTHAKDNSLYNTPPVFAIYIVKLVLEWIKEKGGLAWMEQENRAKAARIYGVIDSYPEFYRAPVAKDSRSFMNAVFRLPSEELENKFLEGAKAHRFVGLKGHRSVGGIRVSMYNYVPKSSVEELARYMEEFARAHA</sequence>
<keyword evidence="16" id="KW-1185">Reference proteome</keyword>
<dbReference type="InterPro" id="IPR015424">
    <property type="entry name" value="PyrdxlP-dep_Trfase"/>
</dbReference>
<comment type="pathway">
    <text evidence="1 12">Cofactor biosynthesis; pyridoxine 5'-phosphate biosynthesis; pyridoxine 5'-phosphate from D-erythrose 4-phosphate: step 3/5.</text>
</comment>
<comment type="similarity">
    <text evidence="3 12">Belongs to the class-V pyridoxal-phosphate-dependent aminotransferase family. SerC subfamily.</text>
</comment>
<dbReference type="InterPro" id="IPR015421">
    <property type="entry name" value="PyrdxlP-dep_Trfase_major"/>
</dbReference>
<comment type="pathway">
    <text evidence="2 12 13">Amino-acid biosynthesis; L-serine biosynthesis; L-serine from 3-phospho-D-glycerate: step 2/3.</text>
</comment>
<dbReference type="NCBIfam" id="NF003764">
    <property type="entry name" value="PRK05355.1"/>
    <property type="match status" value="1"/>
</dbReference>
<dbReference type="UniPathway" id="UPA00244">
    <property type="reaction ID" value="UER00311"/>
</dbReference>
<dbReference type="InterPro" id="IPR000192">
    <property type="entry name" value="Aminotrans_V_dom"/>
</dbReference>
<name>A0A062XXW8_9BACT</name>
<comment type="catalytic activity">
    <reaction evidence="11 12 13">
        <text>O-phospho-L-serine + 2-oxoglutarate = 3-phosphooxypyruvate + L-glutamate</text>
        <dbReference type="Rhea" id="RHEA:14329"/>
        <dbReference type="ChEBI" id="CHEBI:16810"/>
        <dbReference type="ChEBI" id="CHEBI:18110"/>
        <dbReference type="ChEBI" id="CHEBI:29985"/>
        <dbReference type="ChEBI" id="CHEBI:57524"/>
        <dbReference type="EC" id="2.6.1.52"/>
    </reaction>
</comment>
<evidence type="ECO:0000256" key="10">
    <source>
        <dbReference type="ARBA" id="ARBA00047630"/>
    </source>
</evidence>
<evidence type="ECO:0000256" key="8">
    <source>
        <dbReference type="ARBA" id="ARBA00023096"/>
    </source>
</evidence>
<dbReference type="FunFam" id="3.40.640.10:FF:000010">
    <property type="entry name" value="Phosphoserine aminotransferase"/>
    <property type="match status" value="1"/>
</dbReference>
<dbReference type="InterPro" id="IPR022278">
    <property type="entry name" value="Pser_aminoTfrase"/>
</dbReference>
<evidence type="ECO:0000256" key="9">
    <source>
        <dbReference type="ARBA" id="ARBA00023299"/>
    </source>
</evidence>
<keyword evidence="8 12" id="KW-0664">Pyridoxine biosynthesis</keyword>
<dbReference type="UniPathway" id="UPA00135">
    <property type="reaction ID" value="UER00197"/>
</dbReference>
<comment type="caution">
    <text evidence="15">The sequence shown here is derived from an EMBL/GenBank/DDBJ whole genome shotgun (WGS) entry which is preliminary data.</text>
</comment>
<evidence type="ECO:0000256" key="3">
    <source>
        <dbReference type="ARBA" id="ARBA00006904"/>
    </source>
</evidence>
<dbReference type="GO" id="GO:0030170">
    <property type="term" value="F:pyridoxal phosphate binding"/>
    <property type="evidence" value="ECO:0007669"/>
    <property type="project" value="UniProtKB-UniRule"/>
</dbReference>
<keyword evidence="4 12" id="KW-0032">Aminotransferase</keyword>
<comment type="subcellular location">
    <subcellularLocation>
        <location evidence="12">Cytoplasm</location>
    </subcellularLocation>
</comment>
<dbReference type="PIRSF" id="PIRSF000525">
    <property type="entry name" value="SerC"/>
    <property type="match status" value="1"/>
</dbReference>
<dbReference type="GO" id="GO:0005737">
    <property type="term" value="C:cytoplasm"/>
    <property type="evidence" value="ECO:0007669"/>
    <property type="project" value="UniProtKB-SubCell"/>
</dbReference>
<feature type="domain" description="Aminotransferase class V" evidence="14">
    <location>
        <begin position="6"/>
        <end position="350"/>
    </location>
</feature>
<proteinExistence type="inferred from homology"/>
<feature type="binding site" evidence="12">
    <location>
        <begin position="76"/>
        <end position="77"/>
    </location>
    <ligand>
        <name>pyridoxal 5'-phosphate</name>
        <dbReference type="ChEBI" id="CHEBI:597326"/>
    </ligand>
</feature>
<evidence type="ECO:0000259" key="14">
    <source>
        <dbReference type="Pfam" id="PF00266"/>
    </source>
</evidence>
<dbReference type="FunFam" id="3.90.1150.10:FF:000006">
    <property type="entry name" value="Phosphoserine aminotransferase"/>
    <property type="match status" value="1"/>
</dbReference>
<evidence type="ECO:0000256" key="5">
    <source>
        <dbReference type="ARBA" id="ARBA00022605"/>
    </source>
</evidence>
<evidence type="ECO:0000256" key="4">
    <source>
        <dbReference type="ARBA" id="ARBA00022576"/>
    </source>
</evidence>
<feature type="binding site" evidence="12">
    <location>
        <position position="42"/>
    </location>
    <ligand>
        <name>L-glutamate</name>
        <dbReference type="ChEBI" id="CHEBI:29985"/>
    </ligand>
</feature>
<dbReference type="Pfam" id="PF00266">
    <property type="entry name" value="Aminotran_5"/>
    <property type="match status" value="1"/>
</dbReference>
<feature type="binding site" evidence="12">
    <location>
        <position position="153"/>
    </location>
    <ligand>
        <name>pyridoxal 5'-phosphate</name>
        <dbReference type="ChEBI" id="CHEBI:597326"/>
    </ligand>
</feature>
<keyword evidence="12" id="KW-0963">Cytoplasm</keyword>
<comment type="subunit">
    <text evidence="12">Homodimer.</text>
</comment>
<dbReference type="PANTHER" id="PTHR43247">
    <property type="entry name" value="PHOSPHOSERINE AMINOTRANSFERASE"/>
    <property type="match status" value="1"/>
</dbReference>
<feature type="binding site" evidence="12">
    <location>
        <position position="196"/>
    </location>
    <ligand>
        <name>pyridoxal 5'-phosphate</name>
        <dbReference type="ChEBI" id="CHEBI:597326"/>
    </ligand>
</feature>
<dbReference type="GO" id="GO:0006564">
    <property type="term" value="P:L-serine biosynthetic process"/>
    <property type="evidence" value="ECO:0007669"/>
    <property type="project" value="UniProtKB-UniRule"/>
</dbReference>
<dbReference type="EC" id="2.6.1.52" evidence="12"/>
<dbReference type="RefSeq" id="WP_038050432.1">
    <property type="nucleotide sequence ID" value="NZ_JMFG01000037.1"/>
</dbReference>
<dbReference type="STRING" id="1312852.EG19_08545"/>
<dbReference type="OrthoDB" id="9809412at2"/>
<keyword evidence="5 12" id="KW-0028">Amino-acid biosynthesis</keyword>
<gene>
    <name evidence="12" type="primary">serC</name>
    <name evidence="15" type="ORF">EG19_08545</name>
</gene>
<dbReference type="NCBIfam" id="TIGR01364">
    <property type="entry name" value="serC_1"/>
    <property type="match status" value="1"/>
</dbReference>
<dbReference type="HAMAP" id="MF_00160">
    <property type="entry name" value="SerC_aminotrans_5"/>
    <property type="match status" value="1"/>
</dbReference>
<organism evidence="15 16">
    <name type="scientific">Thermoanaerobaculum aquaticum</name>
    <dbReference type="NCBI Taxonomy" id="1312852"/>
    <lineage>
        <taxon>Bacteria</taxon>
        <taxon>Pseudomonadati</taxon>
        <taxon>Acidobacteriota</taxon>
        <taxon>Thermoanaerobaculia</taxon>
        <taxon>Thermoanaerobaculales</taxon>
        <taxon>Thermoanaerobaculaceae</taxon>
        <taxon>Thermoanaerobaculum</taxon>
    </lineage>
</organism>
<dbReference type="GO" id="GO:0008615">
    <property type="term" value="P:pyridoxine biosynthetic process"/>
    <property type="evidence" value="ECO:0007669"/>
    <property type="project" value="UniProtKB-UniRule"/>
</dbReference>
<dbReference type="SUPFAM" id="SSF53383">
    <property type="entry name" value="PLP-dependent transferases"/>
    <property type="match status" value="1"/>
</dbReference>
<dbReference type="Gene3D" id="3.90.1150.10">
    <property type="entry name" value="Aspartate Aminotransferase, domain 1"/>
    <property type="match status" value="1"/>
</dbReference>
<evidence type="ECO:0000313" key="16">
    <source>
        <dbReference type="Proteomes" id="UP000027284"/>
    </source>
</evidence>
<dbReference type="CDD" id="cd00611">
    <property type="entry name" value="PSAT_like"/>
    <property type="match status" value="1"/>
</dbReference>
<evidence type="ECO:0000256" key="6">
    <source>
        <dbReference type="ARBA" id="ARBA00022679"/>
    </source>
</evidence>
<protein>
    <recommendedName>
        <fullName evidence="12">Phosphoserine aminotransferase</fullName>
        <ecNumber evidence="12">2.6.1.52</ecNumber>
    </recommendedName>
    <alternativeName>
        <fullName evidence="12">Phosphohydroxythreonine aminotransferase</fullName>
        <shortName evidence="12">PSAT</shortName>
    </alternativeName>
</protein>
<evidence type="ECO:0000256" key="7">
    <source>
        <dbReference type="ARBA" id="ARBA00022898"/>
    </source>
</evidence>
<reference evidence="15 16" key="1">
    <citation type="submission" date="2014-04" db="EMBL/GenBank/DDBJ databases">
        <title>The Genome Sequence of Thermoanaerobaculum aquaticum MP-01, The First Cultivated Group 23 Acidobacterium.</title>
        <authorList>
            <person name="Stamps B.W."/>
            <person name="Losey N.A."/>
            <person name="Lawson P.A."/>
            <person name="Stevenson B.S."/>
        </authorList>
    </citation>
    <scope>NUCLEOTIDE SEQUENCE [LARGE SCALE GENOMIC DNA]</scope>
    <source>
        <strain evidence="15 16">MP-01</strain>
    </source>
</reference>
<evidence type="ECO:0000256" key="11">
    <source>
        <dbReference type="ARBA" id="ARBA00049007"/>
    </source>
</evidence>
<feature type="binding site" evidence="12">
    <location>
        <begin position="238"/>
        <end position="239"/>
    </location>
    <ligand>
        <name>pyridoxal 5'-phosphate</name>
        <dbReference type="ChEBI" id="CHEBI:597326"/>
    </ligand>
</feature>
<comment type="caution">
    <text evidence="12">Lacks conserved residue(s) required for the propagation of feature annotation.</text>
</comment>
<dbReference type="InterPro" id="IPR020578">
    <property type="entry name" value="Aminotrans_V_PyrdxlP_BS"/>
</dbReference>
<comment type="cofactor">
    <cofactor evidence="12">
        <name>pyridoxal 5'-phosphate</name>
        <dbReference type="ChEBI" id="CHEBI:597326"/>
    </cofactor>
    <text evidence="12">Binds 1 pyridoxal phosphate per subunit.</text>
</comment>
<accession>A0A062XXW8</accession>
<comment type="catalytic activity">
    <reaction evidence="10 12">
        <text>4-(phosphooxy)-L-threonine + 2-oxoglutarate = (R)-3-hydroxy-2-oxo-4-phosphooxybutanoate + L-glutamate</text>
        <dbReference type="Rhea" id="RHEA:16573"/>
        <dbReference type="ChEBI" id="CHEBI:16810"/>
        <dbReference type="ChEBI" id="CHEBI:29985"/>
        <dbReference type="ChEBI" id="CHEBI:58452"/>
        <dbReference type="ChEBI" id="CHEBI:58538"/>
        <dbReference type="EC" id="2.6.1.52"/>
    </reaction>
</comment>
<dbReference type="PANTHER" id="PTHR43247:SF1">
    <property type="entry name" value="PHOSPHOSERINE AMINOTRANSFERASE"/>
    <property type="match status" value="1"/>
</dbReference>
<feature type="modified residue" description="N6-(pyridoxal phosphate)lysine" evidence="12">
    <location>
        <position position="197"/>
    </location>
</feature>
<dbReference type="AlphaFoldDB" id="A0A062XXW8"/>
<keyword evidence="7 12" id="KW-0663">Pyridoxal phosphate</keyword>
<evidence type="ECO:0000256" key="12">
    <source>
        <dbReference type="HAMAP-Rule" id="MF_00160"/>
    </source>
</evidence>
<keyword evidence="9 12" id="KW-0718">Serine biosynthesis</keyword>
<dbReference type="EMBL" id="JMFG01000037">
    <property type="protein sequence ID" value="KDA52946.1"/>
    <property type="molecule type" value="Genomic_DNA"/>
</dbReference>
<comment type="function">
    <text evidence="12">Catalyzes the reversible conversion of 3-phosphohydroxypyruvate to phosphoserine and of 3-hydroxy-2-oxo-4-phosphonooxybutanoate to phosphohydroxythreonine.</text>
</comment>
<dbReference type="Gene3D" id="3.40.640.10">
    <property type="entry name" value="Type I PLP-dependent aspartate aminotransferase-like (Major domain)"/>
    <property type="match status" value="1"/>
</dbReference>
<feature type="binding site" evidence="12">
    <location>
        <position position="173"/>
    </location>
    <ligand>
        <name>pyridoxal 5'-phosphate</name>
        <dbReference type="ChEBI" id="CHEBI:597326"/>
    </ligand>
</feature>
<dbReference type="Proteomes" id="UP000027284">
    <property type="component" value="Unassembled WGS sequence"/>
</dbReference>